<accession>A0A2N5IQ44</accession>
<dbReference type="Proteomes" id="UP000234855">
    <property type="component" value="Unassembled WGS sequence"/>
</dbReference>
<dbReference type="AlphaFoldDB" id="A0A2N5IQ44"/>
<keyword evidence="4 7" id="KW-0812">Transmembrane</keyword>
<evidence type="ECO:0000259" key="8">
    <source>
        <dbReference type="PROSITE" id="PS50928"/>
    </source>
</evidence>
<feature type="transmembrane region" description="Helical" evidence="7">
    <location>
        <begin position="278"/>
        <end position="300"/>
    </location>
</feature>
<evidence type="ECO:0000256" key="2">
    <source>
        <dbReference type="ARBA" id="ARBA00022448"/>
    </source>
</evidence>
<comment type="subcellular location">
    <subcellularLocation>
        <location evidence="1 7">Cell membrane</location>
        <topology evidence="1 7">Multi-pass membrane protein</topology>
    </subcellularLocation>
</comment>
<evidence type="ECO:0000256" key="7">
    <source>
        <dbReference type="RuleBase" id="RU363032"/>
    </source>
</evidence>
<evidence type="ECO:0000256" key="1">
    <source>
        <dbReference type="ARBA" id="ARBA00004651"/>
    </source>
</evidence>
<feature type="transmembrane region" description="Helical" evidence="7">
    <location>
        <begin position="170"/>
        <end position="195"/>
    </location>
</feature>
<dbReference type="GO" id="GO:0055085">
    <property type="term" value="P:transmembrane transport"/>
    <property type="evidence" value="ECO:0007669"/>
    <property type="project" value="InterPro"/>
</dbReference>
<dbReference type="SUPFAM" id="SSF161098">
    <property type="entry name" value="MetI-like"/>
    <property type="match status" value="1"/>
</dbReference>
<keyword evidence="2 7" id="KW-0813">Transport</keyword>
<dbReference type="PANTHER" id="PTHR30193:SF37">
    <property type="entry name" value="INNER MEMBRANE ABC TRANSPORTER PERMEASE PROTEIN YCJO"/>
    <property type="match status" value="1"/>
</dbReference>
<feature type="transmembrane region" description="Helical" evidence="7">
    <location>
        <begin position="121"/>
        <end position="141"/>
    </location>
</feature>
<keyword evidence="12" id="KW-1185">Reference proteome</keyword>
<dbReference type="GO" id="GO:0005886">
    <property type="term" value="C:plasma membrane"/>
    <property type="evidence" value="ECO:0007669"/>
    <property type="project" value="UniProtKB-SubCell"/>
</dbReference>
<sequence length="309" mass="33975">MTSPSAHAAAKRNHEIPTSIAENLTSMWFLLPILLVFSVLTIAPLAQSFVYSLTDYNGYSDNFNFIGLDNYITVFLDASLLSSLGFTLLYAFSVTLIVTCLAIPLAVTLNKAMWGRSFARSLFFFLGVPAQAIIGLIWQYIFSPLDSGVANRILKSLGMTTIQWLSEDNWARFCVIFVAVWMQVGWHATLYLAYLQTIPADLYEQARVDGANNRQQFIHITLPQLTGGIVTSMFLLMTSALKIYDLPFTLTGGGPGYATNTLTQSIILRGIGQSDYGLGSALSTLFTVACIIVIAIQMGISNAVSRRFQ</sequence>
<dbReference type="InterPro" id="IPR051393">
    <property type="entry name" value="ABC_transporter_permease"/>
</dbReference>
<dbReference type="Proteomes" id="UP000663067">
    <property type="component" value="Chromosome"/>
</dbReference>
<evidence type="ECO:0000313" key="12">
    <source>
        <dbReference type="Proteomes" id="UP000663067"/>
    </source>
</evidence>
<dbReference type="Pfam" id="PF00528">
    <property type="entry name" value="BPD_transp_1"/>
    <property type="match status" value="1"/>
</dbReference>
<evidence type="ECO:0000313" key="11">
    <source>
        <dbReference type="Proteomes" id="UP000234855"/>
    </source>
</evidence>
<evidence type="ECO:0000256" key="3">
    <source>
        <dbReference type="ARBA" id="ARBA00022475"/>
    </source>
</evidence>
<evidence type="ECO:0000313" key="10">
    <source>
        <dbReference type="EMBL" id="QSY58186.1"/>
    </source>
</evidence>
<feature type="transmembrane region" description="Helical" evidence="7">
    <location>
        <begin position="27"/>
        <end position="51"/>
    </location>
</feature>
<dbReference type="EMBL" id="CP071591">
    <property type="protein sequence ID" value="QSY58186.1"/>
    <property type="molecule type" value="Genomic_DNA"/>
</dbReference>
<dbReference type="InterPro" id="IPR035906">
    <property type="entry name" value="MetI-like_sf"/>
</dbReference>
<evidence type="ECO:0000256" key="4">
    <source>
        <dbReference type="ARBA" id="ARBA00022692"/>
    </source>
</evidence>
<keyword evidence="3" id="KW-1003">Cell membrane</keyword>
<dbReference type="PANTHER" id="PTHR30193">
    <property type="entry name" value="ABC TRANSPORTER PERMEASE PROTEIN"/>
    <property type="match status" value="1"/>
</dbReference>
<dbReference type="PROSITE" id="PS50928">
    <property type="entry name" value="ABC_TM1"/>
    <property type="match status" value="1"/>
</dbReference>
<feature type="domain" description="ABC transmembrane type-1" evidence="8">
    <location>
        <begin position="84"/>
        <end position="297"/>
    </location>
</feature>
<keyword evidence="5 7" id="KW-1133">Transmembrane helix</keyword>
<dbReference type="Gene3D" id="1.10.3720.10">
    <property type="entry name" value="MetI-like"/>
    <property type="match status" value="1"/>
</dbReference>
<gene>
    <name evidence="10" type="ORF">BLI708_02405</name>
    <name evidence="9" type="ORF">Tam1G_1910</name>
</gene>
<reference evidence="10 12" key="2">
    <citation type="submission" date="2021-03" db="EMBL/GenBank/DDBJ databases">
        <title>Genome sequencing of Bifidobacterium imperatoris JCM 32708.</title>
        <authorList>
            <person name="Kim J."/>
        </authorList>
    </citation>
    <scope>NUCLEOTIDE SEQUENCE [LARGE SCALE GENOMIC DNA]</scope>
    <source>
        <strain evidence="10 12">JCM 32708</strain>
    </source>
</reference>
<dbReference type="InterPro" id="IPR000515">
    <property type="entry name" value="MetI-like"/>
</dbReference>
<name>A0A2N5IQ44_9BIFI</name>
<protein>
    <submittedName>
        <fullName evidence="9 10">ABC transporter permease</fullName>
    </submittedName>
</protein>
<dbReference type="EMBL" id="NMWV01000029">
    <property type="protein sequence ID" value="PLS24074.1"/>
    <property type="molecule type" value="Genomic_DNA"/>
</dbReference>
<evidence type="ECO:0000313" key="9">
    <source>
        <dbReference type="EMBL" id="PLS24074.1"/>
    </source>
</evidence>
<feature type="transmembrane region" description="Helical" evidence="7">
    <location>
        <begin position="88"/>
        <end position="109"/>
    </location>
</feature>
<keyword evidence="6 7" id="KW-0472">Membrane</keyword>
<evidence type="ECO:0000256" key="6">
    <source>
        <dbReference type="ARBA" id="ARBA00023136"/>
    </source>
</evidence>
<evidence type="ECO:0000256" key="5">
    <source>
        <dbReference type="ARBA" id="ARBA00022989"/>
    </source>
</evidence>
<reference evidence="9 11" key="1">
    <citation type="submission" date="2017-07" db="EMBL/GenBank/DDBJ databases">
        <title>Bifidobacterium novel species.</title>
        <authorList>
            <person name="Lugli G.A."/>
            <person name="Milani C."/>
            <person name="Duranti S."/>
            <person name="Mangifesta M."/>
        </authorList>
    </citation>
    <scope>NUCLEOTIDE SEQUENCE [LARGE SCALE GENOMIC DNA]</scope>
    <source>
        <strain evidence="9 11">45</strain>
    </source>
</reference>
<organism evidence="9 11">
    <name type="scientific">Bifidobacterium imperatoris</name>
    <dbReference type="NCBI Taxonomy" id="2020965"/>
    <lineage>
        <taxon>Bacteria</taxon>
        <taxon>Bacillati</taxon>
        <taxon>Actinomycetota</taxon>
        <taxon>Actinomycetes</taxon>
        <taxon>Bifidobacteriales</taxon>
        <taxon>Bifidobacteriaceae</taxon>
        <taxon>Bifidobacterium</taxon>
    </lineage>
</organism>
<proteinExistence type="inferred from homology"/>
<comment type="similarity">
    <text evidence="7">Belongs to the binding-protein-dependent transport system permease family.</text>
</comment>
<dbReference type="CDD" id="cd06261">
    <property type="entry name" value="TM_PBP2"/>
    <property type="match status" value="1"/>
</dbReference>
<feature type="transmembrane region" description="Helical" evidence="7">
    <location>
        <begin position="216"/>
        <end position="237"/>
    </location>
</feature>